<reference evidence="2" key="1">
    <citation type="journal article" date="2019" name="Int. J. Syst. Evol. Microbiol.">
        <title>The Global Catalogue of Microorganisms (GCM) 10K type strain sequencing project: providing services to taxonomists for standard genome sequencing and annotation.</title>
        <authorList>
            <consortium name="The Broad Institute Genomics Platform"/>
            <consortium name="The Broad Institute Genome Sequencing Center for Infectious Disease"/>
            <person name="Wu L."/>
            <person name="Ma J."/>
        </authorList>
    </citation>
    <scope>NUCLEOTIDE SEQUENCE [LARGE SCALE GENOMIC DNA]</scope>
    <source>
        <strain evidence="2">JCM 17224</strain>
    </source>
</reference>
<dbReference type="Gene3D" id="2.60.120.380">
    <property type="match status" value="1"/>
</dbReference>
<sequence>MLTGLLLFSLPGYSQGKKTTAPVMLKAGKVITQSMKTGDSHEYQVQLKAGEALKATVAQKGVDVLVTAYGPDGTKLGSFDSPTNVDYMEFVTVVAPQTGRYRLVMTPFNPKGTPGNYEVKLERIMNAAAYAQSQAEDRKRADAVAAYLQTPHPGQSYDEQRAEMLKLDPAALMPTATVPEVEAARWLEGTWTAATKRYATPGSSEVTLPPSTRVVRFDPKQPAMLTTLTVTEAEKGTFQPLMAFEPHSRQWVQVSMEADEAGISWEMLKGRDWANNQLVMEGESAFMGMATHYRHTWAKTDENNVRRLVEERKADGSWLPVAETQFVKQSPTTISAK</sequence>
<proteinExistence type="predicted"/>
<accession>A0ABP7S111</accession>
<dbReference type="EMBL" id="BAABDJ010000009">
    <property type="protein sequence ID" value="GAA4004999.1"/>
    <property type="molecule type" value="Genomic_DNA"/>
</dbReference>
<gene>
    <name evidence="1" type="ORF">GCM10022408_16000</name>
</gene>
<name>A0ABP7S111_9BACT</name>
<evidence type="ECO:0000313" key="1">
    <source>
        <dbReference type="EMBL" id="GAA4004999.1"/>
    </source>
</evidence>
<evidence type="ECO:0008006" key="3">
    <source>
        <dbReference type="Google" id="ProtNLM"/>
    </source>
</evidence>
<organism evidence="1 2">
    <name type="scientific">Hymenobacter fastidiosus</name>
    <dbReference type="NCBI Taxonomy" id="486264"/>
    <lineage>
        <taxon>Bacteria</taxon>
        <taxon>Pseudomonadati</taxon>
        <taxon>Bacteroidota</taxon>
        <taxon>Cytophagia</taxon>
        <taxon>Cytophagales</taxon>
        <taxon>Hymenobacteraceae</taxon>
        <taxon>Hymenobacter</taxon>
    </lineage>
</organism>
<dbReference type="Proteomes" id="UP001500567">
    <property type="component" value="Unassembled WGS sequence"/>
</dbReference>
<protein>
    <recommendedName>
        <fullName evidence="3">DUF4198 domain-containing protein</fullName>
    </recommendedName>
</protein>
<comment type="caution">
    <text evidence="1">The sequence shown here is derived from an EMBL/GenBank/DDBJ whole genome shotgun (WGS) entry which is preliminary data.</text>
</comment>
<evidence type="ECO:0000313" key="2">
    <source>
        <dbReference type="Proteomes" id="UP001500567"/>
    </source>
</evidence>
<keyword evidence="2" id="KW-1185">Reference proteome</keyword>